<feature type="transmembrane region" description="Helical" evidence="1">
    <location>
        <begin position="20"/>
        <end position="39"/>
    </location>
</feature>
<sequence length="187" mass="19735">MRTRQGTGGGLLASIDRVKVISAFIATVTALGGGFAFLTQLAPPQPWWRLAGFPRDPGFFVADNPGGYPVCLGWTDVTGASRLDQDGRTAGLHMTEIASLAPIRPGREGSLSALIPTTAKIAHVYCGISTPGGHPSECLRSGCAPAVVAGLADKRYTQGQVITLTLRNMAPDGRTLVKGHAWLVWRE</sequence>
<dbReference type="EMBL" id="VITR01000001">
    <property type="protein sequence ID" value="TWB45784.1"/>
    <property type="molecule type" value="Genomic_DNA"/>
</dbReference>
<keyword evidence="3" id="KW-1185">Reference proteome</keyword>
<dbReference type="AlphaFoldDB" id="A0A560HK88"/>
<keyword evidence="1" id="KW-0812">Transmembrane</keyword>
<comment type="caution">
    <text evidence="2">The sequence shown here is derived from an EMBL/GenBank/DDBJ whole genome shotgun (WGS) entry which is preliminary data.</text>
</comment>
<keyword evidence="1" id="KW-0472">Membrane</keyword>
<organism evidence="2 3">
    <name type="scientific">Nitrospirillum amazonense</name>
    <dbReference type="NCBI Taxonomy" id="28077"/>
    <lineage>
        <taxon>Bacteria</taxon>
        <taxon>Pseudomonadati</taxon>
        <taxon>Pseudomonadota</taxon>
        <taxon>Alphaproteobacteria</taxon>
        <taxon>Rhodospirillales</taxon>
        <taxon>Azospirillaceae</taxon>
        <taxon>Nitrospirillum</taxon>
    </lineage>
</organism>
<keyword evidence="1" id="KW-1133">Transmembrane helix</keyword>
<proteinExistence type="predicted"/>
<dbReference type="OrthoDB" id="7351577at2"/>
<name>A0A560HK88_9PROT</name>
<dbReference type="RefSeq" id="WP_145728987.1">
    <property type="nucleotide sequence ID" value="NZ_VITR01000001.1"/>
</dbReference>
<gene>
    <name evidence="2" type="ORF">FBZ90_101117</name>
</gene>
<evidence type="ECO:0000256" key="1">
    <source>
        <dbReference type="SAM" id="Phobius"/>
    </source>
</evidence>
<dbReference type="Proteomes" id="UP000315751">
    <property type="component" value="Unassembled WGS sequence"/>
</dbReference>
<accession>A0A560HK88</accession>
<reference evidence="2 3" key="1">
    <citation type="submission" date="2019-06" db="EMBL/GenBank/DDBJ databases">
        <title>Genomic Encyclopedia of Type Strains, Phase IV (KMG-V): Genome sequencing to study the core and pangenomes of soil and plant-associated prokaryotes.</title>
        <authorList>
            <person name="Whitman W."/>
        </authorList>
    </citation>
    <scope>NUCLEOTIDE SEQUENCE [LARGE SCALE GENOMIC DNA]</scope>
    <source>
        <strain evidence="2 3">BR 11622</strain>
    </source>
</reference>
<evidence type="ECO:0000313" key="3">
    <source>
        <dbReference type="Proteomes" id="UP000315751"/>
    </source>
</evidence>
<protein>
    <submittedName>
        <fullName evidence="2">Uncharacterized protein</fullName>
    </submittedName>
</protein>
<evidence type="ECO:0000313" key="2">
    <source>
        <dbReference type="EMBL" id="TWB45784.1"/>
    </source>
</evidence>